<dbReference type="InterPro" id="IPR020847">
    <property type="entry name" value="AP_endonuclease_F1_BS"/>
</dbReference>
<dbReference type="PROSITE" id="PS51435">
    <property type="entry name" value="AP_NUCLEASE_F1_4"/>
    <property type="match status" value="1"/>
</dbReference>
<feature type="binding site" evidence="9">
    <location>
        <position position="252"/>
    </location>
    <ligand>
        <name>Mg(2+)</name>
        <dbReference type="ChEBI" id="CHEBI:18420"/>
        <label>1</label>
    </ligand>
</feature>
<keyword evidence="15" id="KW-1185">Reference proteome</keyword>
<keyword evidence="3 9" id="KW-0479">Metal-binding</keyword>
<dbReference type="Proteomes" id="UP000050794">
    <property type="component" value="Unassembled WGS sequence"/>
</dbReference>
<dbReference type="GO" id="GO:0003906">
    <property type="term" value="F:DNA-(apurinic or apyrimidinic site) endonuclease activity"/>
    <property type="evidence" value="ECO:0007669"/>
    <property type="project" value="TreeGrafter"/>
</dbReference>
<proteinExistence type="inferred from homology"/>
<dbReference type="SUPFAM" id="SSF56219">
    <property type="entry name" value="DNase I-like"/>
    <property type="match status" value="1"/>
</dbReference>
<dbReference type="Pfam" id="PF06839">
    <property type="entry name" value="Zn_ribbon_GRF"/>
    <property type="match status" value="1"/>
</dbReference>
<evidence type="ECO:0000313" key="16">
    <source>
        <dbReference type="WBParaSite" id="TCNE_0000963601-mRNA-1"/>
    </source>
</evidence>
<protein>
    <recommendedName>
        <fullName evidence="12">DNA-(apurinic or apyrimidinic site) endonuclease</fullName>
        <ecNumber evidence="12">3.1.-.-</ecNumber>
    </recommendedName>
</protein>
<keyword evidence="6" id="KW-0862">Zinc</keyword>
<dbReference type="AlphaFoldDB" id="A0A183UMB6"/>
<comment type="catalytic activity">
    <reaction evidence="1">
        <text>Exonucleolytic cleavage in the 3'- to 5'-direction to yield nucleoside 5'-phosphates.</text>
        <dbReference type="EC" id="3.1.11.2"/>
    </reaction>
</comment>
<dbReference type="EMBL" id="UYWY01020233">
    <property type="protein sequence ID" value="VDM40957.1"/>
    <property type="molecule type" value="Genomic_DNA"/>
</dbReference>
<feature type="binding site" evidence="9">
    <location>
        <position position="154"/>
    </location>
    <ligand>
        <name>Mg(2+)</name>
        <dbReference type="ChEBI" id="CHEBI:18420"/>
        <label>1</label>
    </ligand>
</feature>
<reference evidence="14 15" key="2">
    <citation type="submission" date="2018-11" db="EMBL/GenBank/DDBJ databases">
        <authorList>
            <consortium name="Pathogen Informatics"/>
        </authorList>
    </citation>
    <scope>NUCLEOTIDE SEQUENCE [LARGE SCALE GENOMIC DNA]</scope>
</reference>
<dbReference type="GO" id="GO:0006284">
    <property type="term" value="P:base-excision repair"/>
    <property type="evidence" value="ECO:0007669"/>
    <property type="project" value="TreeGrafter"/>
</dbReference>
<evidence type="ECO:0000256" key="12">
    <source>
        <dbReference type="RuleBase" id="RU362131"/>
    </source>
</evidence>
<keyword evidence="4 11" id="KW-0863">Zinc-finger</keyword>
<evidence type="ECO:0000256" key="11">
    <source>
        <dbReference type="PROSITE-ProRule" id="PRU01343"/>
    </source>
</evidence>
<dbReference type="NCBIfam" id="TIGR00633">
    <property type="entry name" value="xth"/>
    <property type="match status" value="1"/>
</dbReference>
<feature type="site" description="Transition state stabilizer" evidence="10">
    <location>
        <position position="156"/>
    </location>
</feature>
<feature type="binding site" evidence="9">
    <location>
        <position position="34"/>
    </location>
    <ligand>
        <name>Mg(2+)</name>
        <dbReference type="ChEBI" id="CHEBI:18420"/>
        <label>1</label>
    </ligand>
</feature>
<feature type="binding site" evidence="9">
    <location>
        <position position="156"/>
    </location>
    <ligand>
        <name>Mg(2+)</name>
        <dbReference type="ChEBI" id="CHEBI:18420"/>
        <label>1</label>
    </ligand>
</feature>
<feature type="binding site" evidence="9">
    <location>
        <position position="7"/>
    </location>
    <ligand>
        <name>Mg(2+)</name>
        <dbReference type="ChEBI" id="CHEBI:18420"/>
        <label>1</label>
    </ligand>
</feature>
<dbReference type="InterPro" id="IPR004808">
    <property type="entry name" value="AP_endonuc_1"/>
</dbReference>
<dbReference type="EC" id="3.1.-.-" evidence="12"/>
<dbReference type="GO" id="GO:0003677">
    <property type="term" value="F:DNA binding"/>
    <property type="evidence" value="ECO:0007669"/>
    <property type="project" value="InterPro"/>
</dbReference>
<dbReference type="InterPro" id="IPR005135">
    <property type="entry name" value="Endo/exonuclease/phosphatase"/>
</dbReference>
<evidence type="ECO:0000256" key="2">
    <source>
        <dbReference type="ARBA" id="ARBA00007092"/>
    </source>
</evidence>
<dbReference type="WBParaSite" id="TCNE_0000963601-mRNA-1">
    <property type="protein sequence ID" value="TCNE_0000963601-mRNA-1"/>
    <property type="gene ID" value="TCNE_0000963601"/>
</dbReference>
<evidence type="ECO:0000256" key="4">
    <source>
        <dbReference type="ARBA" id="ARBA00022771"/>
    </source>
</evidence>
<dbReference type="GO" id="GO:0008311">
    <property type="term" value="F:double-stranded DNA 3'-5' DNA exonuclease activity"/>
    <property type="evidence" value="ECO:0007669"/>
    <property type="project" value="UniProtKB-EC"/>
</dbReference>
<evidence type="ECO:0000256" key="1">
    <source>
        <dbReference type="ARBA" id="ARBA00000493"/>
    </source>
</evidence>
<dbReference type="GO" id="GO:0008270">
    <property type="term" value="F:zinc ion binding"/>
    <property type="evidence" value="ECO:0007669"/>
    <property type="project" value="UniProtKB-KW"/>
</dbReference>
<name>A0A183UMB6_TOXCA</name>
<dbReference type="PROSITE" id="PS00726">
    <property type="entry name" value="AP_NUCLEASE_F1_1"/>
    <property type="match status" value="1"/>
</dbReference>
<evidence type="ECO:0000256" key="6">
    <source>
        <dbReference type="ARBA" id="ARBA00022833"/>
    </source>
</evidence>
<evidence type="ECO:0000256" key="7">
    <source>
        <dbReference type="ARBA" id="ARBA00022842"/>
    </source>
</evidence>
<dbReference type="Gene3D" id="3.60.10.10">
    <property type="entry name" value="Endonuclease/exonuclease/phosphatase"/>
    <property type="match status" value="1"/>
</dbReference>
<sequence length="387" mass="44169">MRIATWNVNGIRSLTKGIGKVLADLDADVLCIQETKITRDMLTADVTNVDGYNSYFSFCRAGRKGYSGVATYCRNECKPNGAYDHLAAQDCELPLGDVEVDNEGRALVTEFRIEKVEPDMPSTSHGENYWFHRLLKARADQYRLEGFHVLIVGDLNVAHKMVDHCEASTIADFDKQPDRVWMSGLLENGYVDCFRRFHPKERHAYTVWNTQTGARATNYGTRIDYVIADTDLLDLDFLLDCRHLSSVMGSDHCPVIAEISPRWRIDSGSLFYWWQEKKGETSSLMSRRIENGVSEVVELKTSRVTVSDVDSEWQKTVVREERASEKNVFEKMMLKKKIPKCTGHGELAVERTVKKPGPNFNKRFYACGRPKGFATDKNARCNFFEWA</sequence>
<dbReference type="GO" id="GO:0008081">
    <property type="term" value="F:phosphoric diester hydrolase activity"/>
    <property type="evidence" value="ECO:0007669"/>
    <property type="project" value="TreeGrafter"/>
</dbReference>
<evidence type="ECO:0000313" key="14">
    <source>
        <dbReference type="EMBL" id="VDM40957.1"/>
    </source>
</evidence>
<evidence type="ECO:0000256" key="5">
    <source>
        <dbReference type="ARBA" id="ARBA00022801"/>
    </source>
</evidence>
<evidence type="ECO:0000256" key="3">
    <source>
        <dbReference type="ARBA" id="ARBA00022723"/>
    </source>
</evidence>
<keyword evidence="7 9" id="KW-0460">Magnesium</keyword>
<dbReference type="PROSITE" id="PS51999">
    <property type="entry name" value="ZF_GRF"/>
    <property type="match status" value="1"/>
</dbReference>
<comment type="similarity">
    <text evidence="2 12">Belongs to the DNA repair enzymes AP/ExoA family.</text>
</comment>
<evidence type="ECO:0000313" key="15">
    <source>
        <dbReference type="Proteomes" id="UP000050794"/>
    </source>
</evidence>
<keyword evidence="12" id="KW-0234">DNA repair</keyword>
<evidence type="ECO:0000256" key="9">
    <source>
        <dbReference type="PIRSR" id="PIRSR604808-2"/>
    </source>
</evidence>
<feature type="binding site" evidence="9">
    <location>
        <position position="251"/>
    </location>
    <ligand>
        <name>Mg(2+)</name>
        <dbReference type="ChEBI" id="CHEBI:18420"/>
        <label>1</label>
    </ligand>
</feature>
<dbReference type="PANTHER" id="PTHR22748:SF4">
    <property type="entry name" value="DNA-(APURINIC OR APYRIMIDINIC SITE) ENDONUCLEASE 2"/>
    <property type="match status" value="1"/>
</dbReference>
<gene>
    <name evidence="14" type="ORF">TCNE_LOCUS9636</name>
</gene>
<feature type="site" description="Interaction with DNA substrate" evidence="10">
    <location>
        <position position="252"/>
    </location>
</feature>
<keyword evidence="12" id="KW-0227">DNA damage</keyword>
<dbReference type="GO" id="GO:0005634">
    <property type="term" value="C:nucleus"/>
    <property type="evidence" value="ECO:0007669"/>
    <property type="project" value="TreeGrafter"/>
</dbReference>
<dbReference type="Pfam" id="PF03372">
    <property type="entry name" value="Exo_endo_phos"/>
    <property type="match status" value="1"/>
</dbReference>
<dbReference type="InterPro" id="IPR036691">
    <property type="entry name" value="Endo/exonu/phosph_ase_sf"/>
</dbReference>
<dbReference type="InterPro" id="IPR010666">
    <property type="entry name" value="Znf_GRF"/>
</dbReference>
<accession>A0A183UMB6</accession>
<keyword evidence="5" id="KW-0378">Hydrolase</keyword>
<feature type="site" description="Important for catalytic activity" evidence="10">
    <location>
        <position position="224"/>
    </location>
</feature>
<evidence type="ECO:0000256" key="8">
    <source>
        <dbReference type="ARBA" id="ARBA00023242"/>
    </source>
</evidence>
<feature type="domain" description="GRF-type" evidence="13">
    <location>
        <begin position="341"/>
        <end position="387"/>
    </location>
</feature>
<keyword evidence="8" id="KW-0539">Nucleus</keyword>
<organism evidence="15 16">
    <name type="scientific">Toxocara canis</name>
    <name type="common">Canine roundworm</name>
    <dbReference type="NCBI Taxonomy" id="6265"/>
    <lineage>
        <taxon>Eukaryota</taxon>
        <taxon>Metazoa</taxon>
        <taxon>Ecdysozoa</taxon>
        <taxon>Nematoda</taxon>
        <taxon>Chromadorea</taxon>
        <taxon>Rhabditida</taxon>
        <taxon>Spirurina</taxon>
        <taxon>Ascaridomorpha</taxon>
        <taxon>Ascaridoidea</taxon>
        <taxon>Toxocaridae</taxon>
        <taxon>Toxocara</taxon>
    </lineage>
</organism>
<keyword evidence="9" id="KW-0464">Manganese</keyword>
<dbReference type="PANTHER" id="PTHR22748">
    <property type="entry name" value="AP ENDONUCLEASE"/>
    <property type="match status" value="1"/>
</dbReference>
<reference evidence="16" key="1">
    <citation type="submission" date="2016-06" db="UniProtKB">
        <authorList>
            <consortium name="WormBaseParasite"/>
        </authorList>
    </citation>
    <scope>IDENTIFICATION</scope>
</reference>
<evidence type="ECO:0000259" key="13">
    <source>
        <dbReference type="PROSITE" id="PS51999"/>
    </source>
</evidence>
<comment type="cofactor">
    <cofactor evidence="9 12">
        <name>Mg(2+)</name>
        <dbReference type="ChEBI" id="CHEBI:18420"/>
    </cofactor>
    <cofactor evidence="9 12">
        <name>Mn(2+)</name>
        <dbReference type="ChEBI" id="CHEBI:29035"/>
    </cofactor>
    <text evidence="9 12">Probably binds two magnesium or manganese ions per subunit.</text>
</comment>
<evidence type="ECO:0000256" key="10">
    <source>
        <dbReference type="PIRSR" id="PIRSR604808-3"/>
    </source>
</evidence>